<dbReference type="CDD" id="cd17723">
    <property type="entry name" value="BRCT_Rad4_rpt4"/>
    <property type="match status" value="1"/>
</dbReference>
<feature type="domain" description="BRCT" evidence="3">
    <location>
        <begin position="10"/>
        <end position="83"/>
    </location>
</feature>
<keyword evidence="1" id="KW-0677">Repeat</keyword>
<dbReference type="GO" id="GO:0006270">
    <property type="term" value="P:DNA replication initiation"/>
    <property type="evidence" value="ECO:0007669"/>
    <property type="project" value="TreeGrafter"/>
</dbReference>
<name>A0A6G1ITL4_9PLEO</name>
<dbReference type="Pfam" id="PF00533">
    <property type="entry name" value="BRCT"/>
    <property type="match status" value="1"/>
</dbReference>
<accession>A0A6G1ITL4</accession>
<evidence type="ECO:0000313" key="5">
    <source>
        <dbReference type="Proteomes" id="UP000799291"/>
    </source>
</evidence>
<dbReference type="GO" id="GO:0033314">
    <property type="term" value="P:mitotic DNA replication checkpoint signaling"/>
    <property type="evidence" value="ECO:0007669"/>
    <property type="project" value="TreeGrafter"/>
</dbReference>
<dbReference type="FunFam" id="3.40.50.10190:FF:000010">
    <property type="entry name" value="DNA topoisomerase II binding protein 1"/>
    <property type="match status" value="1"/>
</dbReference>
<dbReference type="GO" id="GO:0007095">
    <property type="term" value="P:mitotic G2 DNA damage checkpoint signaling"/>
    <property type="evidence" value="ECO:0007669"/>
    <property type="project" value="TreeGrafter"/>
</dbReference>
<gene>
    <name evidence="4" type="ORF">K458DRAFT_444484</name>
</gene>
<dbReference type="InterPro" id="IPR001357">
    <property type="entry name" value="BRCT_dom"/>
</dbReference>
<protein>
    <recommendedName>
        <fullName evidence="3">BRCT domain-containing protein</fullName>
    </recommendedName>
</protein>
<feature type="compositionally biased region" description="Polar residues" evidence="2">
    <location>
        <begin position="732"/>
        <end position="753"/>
    </location>
</feature>
<dbReference type="EMBL" id="MU005590">
    <property type="protein sequence ID" value="KAF2681586.1"/>
    <property type="molecule type" value="Genomic_DNA"/>
</dbReference>
<evidence type="ECO:0000259" key="3">
    <source>
        <dbReference type="PROSITE" id="PS50172"/>
    </source>
</evidence>
<feature type="region of interest" description="Disordered" evidence="2">
    <location>
        <begin position="522"/>
        <end position="568"/>
    </location>
</feature>
<dbReference type="Proteomes" id="UP000799291">
    <property type="component" value="Unassembled WGS sequence"/>
</dbReference>
<feature type="region of interest" description="Disordered" evidence="2">
    <location>
        <begin position="263"/>
        <end position="311"/>
    </location>
</feature>
<dbReference type="PANTHER" id="PTHR13561:SF20">
    <property type="entry name" value="DNA TOPOISOMERASE 2-BINDING PROTEIN 1"/>
    <property type="match status" value="1"/>
</dbReference>
<keyword evidence="5" id="KW-1185">Reference proteome</keyword>
<dbReference type="SMART" id="SM00292">
    <property type="entry name" value="BRCT"/>
    <property type="match status" value="4"/>
</dbReference>
<feature type="region of interest" description="Disordered" evidence="2">
    <location>
        <begin position="205"/>
        <end position="228"/>
    </location>
</feature>
<dbReference type="InterPro" id="IPR036420">
    <property type="entry name" value="BRCT_dom_sf"/>
</dbReference>
<reference evidence="4" key="1">
    <citation type="journal article" date="2020" name="Stud. Mycol.">
        <title>101 Dothideomycetes genomes: a test case for predicting lifestyles and emergence of pathogens.</title>
        <authorList>
            <person name="Haridas S."/>
            <person name="Albert R."/>
            <person name="Binder M."/>
            <person name="Bloem J."/>
            <person name="Labutti K."/>
            <person name="Salamov A."/>
            <person name="Andreopoulos B."/>
            <person name="Baker S."/>
            <person name="Barry K."/>
            <person name="Bills G."/>
            <person name="Bluhm B."/>
            <person name="Cannon C."/>
            <person name="Castanera R."/>
            <person name="Culley D."/>
            <person name="Daum C."/>
            <person name="Ezra D."/>
            <person name="Gonzalez J."/>
            <person name="Henrissat B."/>
            <person name="Kuo A."/>
            <person name="Liang C."/>
            <person name="Lipzen A."/>
            <person name="Lutzoni F."/>
            <person name="Magnuson J."/>
            <person name="Mondo S."/>
            <person name="Nolan M."/>
            <person name="Ohm R."/>
            <person name="Pangilinan J."/>
            <person name="Park H.-J."/>
            <person name="Ramirez L."/>
            <person name="Alfaro M."/>
            <person name="Sun H."/>
            <person name="Tritt A."/>
            <person name="Yoshinaga Y."/>
            <person name="Zwiers L.-H."/>
            <person name="Turgeon B."/>
            <person name="Goodwin S."/>
            <person name="Spatafora J."/>
            <person name="Crous P."/>
            <person name="Grigoriev I."/>
        </authorList>
    </citation>
    <scope>NUCLEOTIDE SEQUENCE</scope>
    <source>
        <strain evidence="4">CBS 122367</strain>
    </source>
</reference>
<feature type="compositionally biased region" description="Polar residues" evidence="2">
    <location>
        <begin position="624"/>
        <end position="646"/>
    </location>
</feature>
<evidence type="ECO:0000313" key="4">
    <source>
        <dbReference type="EMBL" id="KAF2681586.1"/>
    </source>
</evidence>
<feature type="domain" description="BRCT" evidence="3">
    <location>
        <begin position="426"/>
        <end position="511"/>
    </location>
</feature>
<dbReference type="SUPFAM" id="SSF52113">
    <property type="entry name" value="BRCT domain"/>
    <property type="match status" value="3"/>
</dbReference>
<dbReference type="Pfam" id="PF12738">
    <property type="entry name" value="PTCB-BRCT"/>
    <property type="match status" value="2"/>
</dbReference>
<feature type="domain" description="BRCT" evidence="3">
    <location>
        <begin position="315"/>
        <end position="414"/>
    </location>
</feature>
<feature type="region of interest" description="Disordered" evidence="2">
    <location>
        <begin position="603"/>
        <end position="791"/>
    </location>
</feature>
<feature type="compositionally biased region" description="Low complexity" evidence="2">
    <location>
        <begin position="276"/>
        <end position="290"/>
    </location>
</feature>
<proteinExistence type="predicted"/>
<dbReference type="AlphaFoldDB" id="A0A6G1ITL4"/>
<dbReference type="CDD" id="cd17731">
    <property type="entry name" value="BRCT_TopBP1_rpt2_like"/>
    <property type="match status" value="1"/>
</dbReference>
<evidence type="ECO:0000256" key="2">
    <source>
        <dbReference type="SAM" id="MobiDB-lite"/>
    </source>
</evidence>
<dbReference type="PROSITE" id="PS50172">
    <property type="entry name" value="BRCT"/>
    <property type="match status" value="4"/>
</dbReference>
<sequence>MGMDHGGHGTSQMPLAGAILCCTSIPPEQRTELGTIGAQMGATIKLDLTSDVTHLIVGNTGSAKYRYVAKSRADVKVLLPGWLEAMRTEWIKGGDVDVAALEHEYRLPTFYGLRICLTGFDNHEQRKYIQDTVSQNGAEYHGDLTKSVTHLIAATPSGKKYEHAVNWRMKIVTLEWFEQSRERGLALDESYYHPSMPIEERGKGAWVRRQTTPPTVGKRARGAGQTDMANLLRRKLRRSASSRMGSQSEALWAGITSAGLEQNKDEADEWTEPSVAQQEPQPAHAAADEATGLTHGDAVPREDPASRARGPFADELDGIFAGAVVYPHGFDQSKTNILREHLDGNGAIVIRDATELNNFTSDDLRRGYLVVPHDVPISLATLPEGAGDLTLVTNWWVERCLHGKSLVDPTDSVLCRPFENLSISGFNGLTINITGFTGIELLQVTKAITLFGATYDEMLSMKTSVMICNSRKPNPEKLRFSTEKGIPAVHAAWLWECIRSSHIQPYDKHLLSPAVFQPQKAKPRASFAEVPTAPLSEEDSIKLKQKRAQASKQASKSRGGLQRQGTLELSLCTPVSTTGSSANPNASTDSSIIEQDAQLTGAYDGAGSLPLQDINPRVDLPRRPSTSSNGSTHPNTQSNSTRSNSVDGPLKHAPAQRRSRLAREPTPDSVIPAANTVAPSERDTPALQEPPKPPPTDYSDIMANLLANRKPSVPADKDAEPGRRRRKPLGRAQSSRSNQSTADNPLSRQSSISYAAPDHAGVGEEEDGEMVRKPVEVPQPSQELGWDSPGAQKAREKMILAMGGKVDGGLNMLKGIGVVKDRAVDEGLGSIAGRTSRKRRG</sequence>
<dbReference type="InterPro" id="IPR059215">
    <property type="entry name" value="BRCT2_TopBP1-like"/>
</dbReference>
<feature type="domain" description="BRCT" evidence="3">
    <location>
        <begin position="105"/>
        <end position="194"/>
    </location>
</feature>
<evidence type="ECO:0000256" key="1">
    <source>
        <dbReference type="ARBA" id="ARBA00022737"/>
    </source>
</evidence>
<dbReference type="CDD" id="cd18433">
    <property type="entry name" value="BRCT_Rad4_rpt3"/>
    <property type="match status" value="1"/>
</dbReference>
<dbReference type="PANTHER" id="PTHR13561">
    <property type="entry name" value="DNA REPLICATION REGULATOR DPB11-RELATED"/>
    <property type="match status" value="1"/>
</dbReference>
<dbReference type="Gene3D" id="3.40.50.10190">
    <property type="entry name" value="BRCT domain"/>
    <property type="match status" value="4"/>
</dbReference>
<dbReference type="OrthoDB" id="251770at2759"/>
<organism evidence="4 5">
    <name type="scientific">Lentithecium fluviatile CBS 122367</name>
    <dbReference type="NCBI Taxonomy" id="1168545"/>
    <lineage>
        <taxon>Eukaryota</taxon>
        <taxon>Fungi</taxon>
        <taxon>Dikarya</taxon>
        <taxon>Ascomycota</taxon>
        <taxon>Pezizomycotina</taxon>
        <taxon>Dothideomycetes</taxon>
        <taxon>Pleosporomycetidae</taxon>
        <taxon>Pleosporales</taxon>
        <taxon>Massarineae</taxon>
        <taxon>Lentitheciaceae</taxon>
        <taxon>Lentithecium</taxon>
    </lineage>
</organism>